<dbReference type="Proteomes" id="UP001437256">
    <property type="component" value="Unassembled WGS sequence"/>
</dbReference>
<reference evidence="2 3" key="1">
    <citation type="submission" date="2024-05" db="EMBL/GenBank/DDBJ databases">
        <title>A draft genome resource for the thread blight pathogen Marasmius tenuissimus strain MS-2.</title>
        <authorList>
            <person name="Yulfo-Soto G.E."/>
            <person name="Baruah I.K."/>
            <person name="Amoako-Attah I."/>
            <person name="Bukari Y."/>
            <person name="Meinhardt L.W."/>
            <person name="Bailey B.A."/>
            <person name="Cohen S.P."/>
        </authorList>
    </citation>
    <scope>NUCLEOTIDE SEQUENCE [LARGE SCALE GENOMIC DNA]</scope>
    <source>
        <strain evidence="2 3">MS-2</strain>
    </source>
</reference>
<feature type="non-terminal residue" evidence="2">
    <location>
        <position position="1"/>
    </location>
</feature>
<accession>A0ABR2Z734</accession>
<keyword evidence="3" id="KW-1185">Reference proteome</keyword>
<proteinExistence type="predicted"/>
<sequence length="75" mass="8059">SPFDTRLKELSAEDAEGFNALSRSDPDSGLASPHIPSLAEMPTPKFEDDSPGDTSTQTLEEGGLTGLMRGFLKKY</sequence>
<evidence type="ECO:0000256" key="1">
    <source>
        <dbReference type="SAM" id="MobiDB-lite"/>
    </source>
</evidence>
<comment type="caution">
    <text evidence="2">The sequence shown here is derived from an EMBL/GenBank/DDBJ whole genome shotgun (WGS) entry which is preliminary data.</text>
</comment>
<evidence type="ECO:0000313" key="2">
    <source>
        <dbReference type="EMBL" id="KAL0056598.1"/>
    </source>
</evidence>
<evidence type="ECO:0000313" key="3">
    <source>
        <dbReference type="Proteomes" id="UP001437256"/>
    </source>
</evidence>
<name>A0ABR2Z734_9AGAR</name>
<gene>
    <name evidence="2" type="ORF">AAF712_016797</name>
</gene>
<protein>
    <submittedName>
        <fullName evidence="2">Uncharacterized protein</fullName>
    </submittedName>
</protein>
<dbReference type="EMBL" id="JBBXMP010001229">
    <property type="protein sequence ID" value="KAL0056598.1"/>
    <property type="molecule type" value="Genomic_DNA"/>
</dbReference>
<feature type="non-terminal residue" evidence="2">
    <location>
        <position position="75"/>
    </location>
</feature>
<organism evidence="2 3">
    <name type="scientific">Marasmius tenuissimus</name>
    <dbReference type="NCBI Taxonomy" id="585030"/>
    <lineage>
        <taxon>Eukaryota</taxon>
        <taxon>Fungi</taxon>
        <taxon>Dikarya</taxon>
        <taxon>Basidiomycota</taxon>
        <taxon>Agaricomycotina</taxon>
        <taxon>Agaricomycetes</taxon>
        <taxon>Agaricomycetidae</taxon>
        <taxon>Agaricales</taxon>
        <taxon>Marasmiineae</taxon>
        <taxon>Marasmiaceae</taxon>
        <taxon>Marasmius</taxon>
    </lineage>
</organism>
<feature type="region of interest" description="Disordered" evidence="1">
    <location>
        <begin position="17"/>
        <end position="64"/>
    </location>
</feature>